<keyword evidence="1" id="KW-0812">Transmembrane</keyword>
<accession>A0A380AH38</accession>
<reference evidence="4 5" key="1">
    <citation type="submission" date="2018-06" db="EMBL/GenBank/DDBJ databases">
        <authorList>
            <consortium name="Pathogen Informatics"/>
            <person name="Doyle S."/>
        </authorList>
    </citation>
    <scope>NUCLEOTIDE SEQUENCE [LARGE SCALE GENOMIC DNA]</scope>
    <source>
        <strain evidence="3 5">4028STDY6275000</strain>
        <strain evidence="2 4">NCTC9783</strain>
    </source>
</reference>
<evidence type="ECO:0000313" key="5">
    <source>
        <dbReference type="Proteomes" id="UP000260191"/>
    </source>
</evidence>
<feature type="transmembrane region" description="Helical" evidence="1">
    <location>
        <begin position="24"/>
        <end position="40"/>
    </location>
</feature>
<keyword evidence="1" id="KW-1133">Transmembrane helix</keyword>
<gene>
    <name evidence="2" type="ORF">NCTC9783_02789</name>
    <name evidence="3" type="ORF">SAMEA3710514_02759</name>
</gene>
<dbReference type="Proteomes" id="UP000254880">
    <property type="component" value="Unassembled WGS sequence"/>
</dbReference>
<sequence>MVTACFLLYSDKYAIGCIHKNFEFWILFWIKISIASFRYNNKRTIKRFHLLY</sequence>
<dbReference type="EMBL" id="UGYT01000001">
    <property type="protein sequence ID" value="SUI80923.1"/>
    <property type="molecule type" value="Genomic_DNA"/>
</dbReference>
<name>A0A380AH38_SHIFL</name>
<dbReference type="EMBL" id="UIPR01000043">
    <property type="protein sequence ID" value="SVH88368.1"/>
    <property type="molecule type" value="Genomic_DNA"/>
</dbReference>
<organism evidence="2 4">
    <name type="scientific">Shigella flexneri</name>
    <dbReference type="NCBI Taxonomy" id="623"/>
    <lineage>
        <taxon>Bacteria</taxon>
        <taxon>Pseudomonadati</taxon>
        <taxon>Pseudomonadota</taxon>
        <taxon>Gammaproteobacteria</taxon>
        <taxon>Enterobacterales</taxon>
        <taxon>Enterobacteriaceae</taxon>
        <taxon>Shigella</taxon>
    </lineage>
</organism>
<evidence type="ECO:0000313" key="2">
    <source>
        <dbReference type="EMBL" id="SUI80923.1"/>
    </source>
</evidence>
<evidence type="ECO:0000256" key="1">
    <source>
        <dbReference type="SAM" id="Phobius"/>
    </source>
</evidence>
<dbReference type="Proteomes" id="UP000260191">
    <property type="component" value="Unassembled WGS sequence"/>
</dbReference>
<evidence type="ECO:0000313" key="3">
    <source>
        <dbReference type="EMBL" id="SVH88368.1"/>
    </source>
</evidence>
<protein>
    <submittedName>
        <fullName evidence="2">Uncharacterized protein</fullName>
    </submittedName>
</protein>
<evidence type="ECO:0000313" key="4">
    <source>
        <dbReference type="Proteomes" id="UP000254880"/>
    </source>
</evidence>
<keyword evidence="1" id="KW-0472">Membrane</keyword>
<proteinExistence type="predicted"/>
<dbReference type="AlphaFoldDB" id="A0A380AH38"/>